<comment type="caution">
    <text evidence="1">The sequence shown here is derived from an EMBL/GenBank/DDBJ whole genome shotgun (WGS) entry which is preliminary data.</text>
</comment>
<dbReference type="GO" id="GO:0019825">
    <property type="term" value="F:oxygen binding"/>
    <property type="evidence" value="ECO:0007669"/>
    <property type="project" value="InterPro"/>
</dbReference>
<dbReference type="OrthoDB" id="25954at2"/>
<dbReference type="GO" id="GO:0020037">
    <property type="term" value="F:heme binding"/>
    <property type="evidence" value="ECO:0007669"/>
    <property type="project" value="InterPro"/>
</dbReference>
<dbReference type="AlphaFoldDB" id="A0A2U1FIQ3"/>
<dbReference type="InterPro" id="IPR012292">
    <property type="entry name" value="Globin/Proto"/>
</dbReference>
<name>A0A2U1FIQ3_9PSEU</name>
<evidence type="ECO:0000313" key="2">
    <source>
        <dbReference type="Proteomes" id="UP000245639"/>
    </source>
</evidence>
<keyword evidence="2" id="KW-1185">Reference proteome</keyword>
<reference evidence="1 2" key="1">
    <citation type="submission" date="2018-04" db="EMBL/GenBank/DDBJ databases">
        <title>Genomic Encyclopedia of Type Strains, Phase IV (KMG-IV): sequencing the most valuable type-strain genomes for metagenomic binning, comparative biology and taxonomic classification.</title>
        <authorList>
            <person name="Goeker M."/>
        </authorList>
    </citation>
    <scope>NUCLEOTIDE SEQUENCE [LARGE SCALE GENOMIC DNA]</scope>
    <source>
        <strain evidence="1 2">DSM 45771</strain>
    </source>
</reference>
<protein>
    <submittedName>
        <fullName evidence="1">Hemoglobin</fullName>
    </submittedName>
</protein>
<sequence>MKRDISHRTDVDTLVREFYARAFADPLLGPLFRDVARMDLDAHMPIMCDFWETVLFRAGLYRRNALRAHQDLHALSPLTTEHFDRWLSLWSATVDDFFAGEKAELAKTQAIRIASSIRRRLLGGAGSEFVTITSAPSVTRAP</sequence>
<dbReference type="InterPro" id="IPR009050">
    <property type="entry name" value="Globin-like_sf"/>
</dbReference>
<dbReference type="Gene3D" id="1.10.490.10">
    <property type="entry name" value="Globins"/>
    <property type="match status" value="1"/>
</dbReference>
<accession>A0A2U1FIQ3</accession>
<proteinExistence type="predicted"/>
<dbReference type="CDD" id="cd08916">
    <property type="entry name" value="TrHb3_P"/>
    <property type="match status" value="1"/>
</dbReference>
<dbReference type="EMBL" id="QEKW01000003">
    <property type="protein sequence ID" value="PVZ11860.1"/>
    <property type="molecule type" value="Genomic_DNA"/>
</dbReference>
<organism evidence="1 2">
    <name type="scientific">Actinomycetospora cinnamomea</name>
    <dbReference type="NCBI Taxonomy" id="663609"/>
    <lineage>
        <taxon>Bacteria</taxon>
        <taxon>Bacillati</taxon>
        <taxon>Actinomycetota</taxon>
        <taxon>Actinomycetes</taxon>
        <taxon>Pseudonocardiales</taxon>
        <taxon>Pseudonocardiaceae</taxon>
        <taxon>Actinomycetospora</taxon>
    </lineage>
</organism>
<evidence type="ECO:0000313" key="1">
    <source>
        <dbReference type="EMBL" id="PVZ11860.1"/>
    </source>
</evidence>
<gene>
    <name evidence="1" type="ORF">C8D89_103190</name>
</gene>
<dbReference type="RefSeq" id="WP_116707563.1">
    <property type="nucleotide sequence ID" value="NZ_QEKW01000003.1"/>
</dbReference>
<dbReference type="Proteomes" id="UP000245639">
    <property type="component" value="Unassembled WGS sequence"/>
</dbReference>
<dbReference type="SUPFAM" id="SSF46458">
    <property type="entry name" value="Globin-like"/>
    <property type="match status" value="1"/>
</dbReference>